<dbReference type="RefSeq" id="WP_136496838.1">
    <property type="nucleotide sequence ID" value="NZ_CP046052.1"/>
</dbReference>
<dbReference type="AlphaFoldDB" id="A0A6B8KG72"/>
<dbReference type="EMBL" id="CP046052">
    <property type="protein sequence ID" value="QGM46609.1"/>
    <property type="molecule type" value="Genomic_DNA"/>
</dbReference>
<reference evidence="2 3" key="1">
    <citation type="submission" date="2019-11" db="EMBL/GenBank/DDBJ databases">
        <title>The genome sequence of Methylocystis heyeri.</title>
        <authorList>
            <person name="Oshkin I.Y."/>
            <person name="Miroshnikov K."/>
            <person name="Dedysh S.N."/>
        </authorList>
    </citation>
    <scope>NUCLEOTIDE SEQUENCE [LARGE SCALE GENOMIC DNA]</scope>
    <source>
        <strain evidence="2 3">H2</strain>
    </source>
</reference>
<dbReference type="KEGG" id="mhey:H2LOC_013385"/>
<evidence type="ECO:0000256" key="1">
    <source>
        <dbReference type="SAM" id="MobiDB-lite"/>
    </source>
</evidence>
<evidence type="ECO:0000313" key="2">
    <source>
        <dbReference type="EMBL" id="QGM46609.1"/>
    </source>
</evidence>
<accession>A0A6B8KG72</accession>
<proteinExistence type="predicted"/>
<feature type="region of interest" description="Disordered" evidence="1">
    <location>
        <begin position="126"/>
        <end position="147"/>
    </location>
</feature>
<organism evidence="2 3">
    <name type="scientific">Methylocystis heyeri</name>
    <dbReference type="NCBI Taxonomy" id="391905"/>
    <lineage>
        <taxon>Bacteria</taxon>
        <taxon>Pseudomonadati</taxon>
        <taxon>Pseudomonadota</taxon>
        <taxon>Alphaproteobacteria</taxon>
        <taxon>Hyphomicrobiales</taxon>
        <taxon>Methylocystaceae</taxon>
        <taxon>Methylocystis</taxon>
    </lineage>
</organism>
<sequence>MPSFGAIRRDLEKQAASTNAVDAAACADRWIACLEEFERSTPQGRFQQVQWLRALAKLVGRMGVPTAPEAADLAELCRRAMIALHRGAPEAGHLIRLAGAATPILAPGCLSARSIAERLSQSLGPTARLQQRGDGKAFDATRAGGRY</sequence>
<dbReference type="OrthoDB" id="9763659at2"/>
<keyword evidence="3" id="KW-1185">Reference proteome</keyword>
<evidence type="ECO:0000313" key="3">
    <source>
        <dbReference type="Proteomes" id="UP000309061"/>
    </source>
</evidence>
<gene>
    <name evidence="2" type="ORF">H2LOC_013385</name>
</gene>
<protein>
    <submittedName>
        <fullName evidence="2">Uncharacterized protein</fullName>
    </submittedName>
</protein>
<name>A0A6B8KG72_9HYPH</name>
<dbReference type="Proteomes" id="UP000309061">
    <property type="component" value="Chromosome"/>
</dbReference>